<reference evidence="1" key="1">
    <citation type="submission" date="2023-04" db="EMBL/GenBank/DDBJ databases">
        <title>Draft Genome sequencing of Naganishia species isolated from polar environments using Oxford Nanopore Technology.</title>
        <authorList>
            <person name="Leo P."/>
            <person name="Venkateswaran K."/>
        </authorList>
    </citation>
    <scope>NUCLEOTIDE SEQUENCE</scope>
    <source>
        <strain evidence="1">MNA-CCFEE 5262</strain>
    </source>
</reference>
<dbReference type="Proteomes" id="UP001230649">
    <property type="component" value="Unassembled WGS sequence"/>
</dbReference>
<name>A0ACC2WQK6_9TREE</name>
<comment type="caution">
    <text evidence="1">The sequence shown here is derived from an EMBL/GenBank/DDBJ whole genome shotgun (WGS) entry which is preliminary data.</text>
</comment>
<organism evidence="1 2">
    <name type="scientific">Naganishia adeliensis</name>
    <dbReference type="NCBI Taxonomy" id="92952"/>
    <lineage>
        <taxon>Eukaryota</taxon>
        <taxon>Fungi</taxon>
        <taxon>Dikarya</taxon>
        <taxon>Basidiomycota</taxon>
        <taxon>Agaricomycotina</taxon>
        <taxon>Tremellomycetes</taxon>
        <taxon>Filobasidiales</taxon>
        <taxon>Filobasidiaceae</taxon>
        <taxon>Naganishia</taxon>
    </lineage>
</organism>
<gene>
    <name evidence="1" type="ORF">QFC20_002160</name>
</gene>
<sequence length="484" mass="51236">MAQSYKIAKRYVGQSFADEFDFWTKADPTGGYVNYVSQQTAMEKGMVSYNSSRFTMGVDATNVATGRGRDSVRISSKDKFNDGIYILDLQHMPVGCGTWPAYWTTTEHHWPKGGEIDILEGANALPVENSTAWTATANLKAPTTGSLPPNADTSSLHTNPKCLISAASMTGTIKTTTCDAKINNNIGCGIQYSNASAPSLGLQLNQQNGGWYVMWRDVQGSGGIYIWFWGRNVAGVPDEIRDGTFTGDVSAANWGVPAANFTIPECKKDFNDHVIVFNIALCGDYTTASYAATGCPGTCASFVMGNPLAFADAYFEMNSLRVFTASGQIASKAGPEGLSAGAIAGIVVGAVAALLIALGVWWFLRRRRRQAIGPTSHALASRRPHDASNSASTTSLSDTDKGEAAYPVGVLLPGETPTTRKGSRSQSSSKGSNAARKSGPGDTSASGSRRPPRAQPLPTAAPPPAFALTGDDSKKAKFRPGWAV</sequence>
<proteinExistence type="predicted"/>
<keyword evidence="2" id="KW-1185">Reference proteome</keyword>
<protein>
    <submittedName>
        <fullName evidence="1">Uncharacterized protein</fullName>
    </submittedName>
</protein>
<evidence type="ECO:0000313" key="2">
    <source>
        <dbReference type="Proteomes" id="UP001230649"/>
    </source>
</evidence>
<dbReference type="EMBL" id="JASBWS010000014">
    <property type="protein sequence ID" value="KAJ9112832.1"/>
    <property type="molecule type" value="Genomic_DNA"/>
</dbReference>
<accession>A0ACC2WQK6</accession>
<evidence type="ECO:0000313" key="1">
    <source>
        <dbReference type="EMBL" id="KAJ9112832.1"/>
    </source>
</evidence>